<dbReference type="EMBL" id="JAPESX010003576">
    <property type="protein sequence ID" value="KAJ8104694.1"/>
    <property type="molecule type" value="Genomic_DNA"/>
</dbReference>
<evidence type="ECO:0000313" key="2">
    <source>
        <dbReference type="Proteomes" id="UP001153334"/>
    </source>
</evidence>
<organism evidence="1 2">
    <name type="scientific">Nemania bipapillata</name>
    <dbReference type="NCBI Taxonomy" id="110536"/>
    <lineage>
        <taxon>Eukaryota</taxon>
        <taxon>Fungi</taxon>
        <taxon>Dikarya</taxon>
        <taxon>Ascomycota</taxon>
        <taxon>Pezizomycotina</taxon>
        <taxon>Sordariomycetes</taxon>
        <taxon>Xylariomycetidae</taxon>
        <taxon>Xylariales</taxon>
        <taxon>Xylariaceae</taxon>
        <taxon>Nemania</taxon>
    </lineage>
</organism>
<reference evidence="1" key="1">
    <citation type="submission" date="2022-11" db="EMBL/GenBank/DDBJ databases">
        <title>Genome Sequence of Nemania bipapillata.</title>
        <authorList>
            <person name="Buettner E."/>
        </authorList>
    </citation>
    <scope>NUCLEOTIDE SEQUENCE</scope>
    <source>
        <strain evidence="1">CP14</strain>
    </source>
</reference>
<proteinExistence type="predicted"/>
<sequence>MDRERYADRYPVTGSLRAIDPQMEYPKHQDSCSEESQDHDQRRCLQGKSQDDNSNVGDKKAVAECHDEGDDATDWEYEQDKYQDRQGDHTYPDDNCDEESYPDQDNEYDAEEYKSDSEEEKDDCSGYLQDSDEEEEDPDQYASDGGFDEDGGPDDGFDDDEDEDDY</sequence>
<gene>
    <name evidence="1" type="ORF">ONZ43_g7729</name>
</gene>
<evidence type="ECO:0000313" key="1">
    <source>
        <dbReference type="EMBL" id="KAJ8104694.1"/>
    </source>
</evidence>
<dbReference type="Proteomes" id="UP001153334">
    <property type="component" value="Unassembled WGS sequence"/>
</dbReference>
<protein>
    <submittedName>
        <fullName evidence="1">Uncharacterized protein</fullName>
    </submittedName>
</protein>
<accession>A0ACC2HP19</accession>
<name>A0ACC2HP19_9PEZI</name>
<comment type="caution">
    <text evidence="1">The sequence shown here is derived from an EMBL/GenBank/DDBJ whole genome shotgun (WGS) entry which is preliminary data.</text>
</comment>
<keyword evidence="2" id="KW-1185">Reference proteome</keyword>